<dbReference type="RefSeq" id="YP_006908062.1">
    <property type="nucleotide sequence ID" value="NC_018860.1"/>
</dbReference>
<gene>
    <name evidence="1" type="ORF">BCP78_0227</name>
</gene>
<evidence type="ECO:0000313" key="1">
    <source>
        <dbReference type="EMBL" id="AEW47234.1"/>
    </source>
</evidence>
<organism evidence="1 2">
    <name type="scientific">Bacillus phage BCP78</name>
    <dbReference type="NCBI Taxonomy" id="1126950"/>
    <lineage>
        <taxon>Viruses</taxon>
        <taxon>Duplodnaviria</taxon>
        <taxon>Heunggongvirae</taxon>
        <taxon>Uroviricota</taxon>
        <taxon>Caudoviricetes</taxon>
        <taxon>Herelleviridae</taxon>
        <taxon>Bastillevirinae</taxon>
        <taxon>Tsarbombavirus</taxon>
        <taxon>Tsarbombavirus BCP78</taxon>
    </lineage>
</organism>
<dbReference type="OrthoDB" id="9557at10239"/>
<keyword evidence="2" id="KW-1185">Reference proteome</keyword>
<accession>G9J227</accession>
<protein>
    <submittedName>
        <fullName evidence="1">Uncharacterized protein</fullName>
    </submittedName>
</protein>
<dbReference type="Proteomes" id="UP000007863">
    <property type="component" value="Segment"/>
</dbReference>
<sequence>MEKMSVQRGLMELKTLGDRIRKATNQTFMSLYVGDNGKPEGFNSVKECEETIKAKYQSANDLIKRRNAIKAAIIKSNAETLVTIGTETMTVAEAIDRKDSIIHEEALLQHLRNQYSQVVNTYNYAVQHLEQQTDKRLAEDKPNDRTLTDEEHNGIVKNVKKRYEPHLVDPLALRKEIDELTERITKFKLDVDVVLSESNAKTELELA</sequence>
<proteinExistence type="predicted"/>
<dbReference type="GeneID" id="13828502"/>
<dbReference type="EMBL" id="JN797797">
    <property type="protein sequence ID" value="AEW47234.1"/>
    <property type="molecule type" value="Genomic_DNA"/>
</dbReference>
<name>G9J227_9CAUD</name>
<dbReference type="KEGG" id="vg:13828502"/>
<reference evidence="1 2" key="1">
    <citation type="journal article" date="2012" name="J. Virol.">
        <title>Complete Genome Sequence of Bacillus cereus Bacteriophage BCP78.</title>
        <authorList>
            <person name="Lee J.H."/>
            <person name="Shin H."/>
            <person name="Son B."/>
            <person name="Ryu S."/>
        </authorList>
    </citation>
    <scope>NUCLEOTIDE SEQUENCE [LARGE SCALE GENOMIC DNA]</scope>
</reference>
<evidence type="ECO:0000313" key="2">
    <source>
        <dbReference type="Proteomes" id="UP000007863"/>
    </source>
</evidence>